<comment type="similarity">
    <text evidence="3 7">Belongs to the glycosyltransferase 1 family. Bacterial/plant glycogen synthase subfamily.</text>
</comment>
<dbReference type="UniPathway" id="UPA00164"/>
<dbReference type="Pfam" id="PF08323">
    <property type="entry name" value="Glyco_transf_5"/>
    <property type="match status" value="1"/>
</dbReference>
<dbReference type="GO" id="GO:0005978">
    <property type="term" value="P:glycogen biosynthetic process"/>
    <property type="evidence" value="ECO:0007669"/>
    <property type="project" value="UniProtKB-UniRule"/>
</dbReference>
<keyword evidence="4 7" id="KW-0328">Glycosyltransferase</keyword>
<evidence type="ECO:0000313" key="10">
    <source>
        <dbReference type="EMBL" id="ACL76236.1"/>
    </source>
</evidence>
<keyword evidence="11" id="KW-1185">Reference proteome</keyword>
<dbReference type="STRING" id="394503.Ccel_1888"/>
<dbReference type="eggNOG" id="COG0297">
    <property type="taxonomic scope" value="Bacteria"/>
</dbReference>
<evidence type="ECO:0000259" key="8">
    <source>
        <dbReference type="Pfam" id="PF00534"/>
    </source>
</evidence>
<dbReference type="NCBIfam" id="TIGR02095">
    <property type="entry name" value="glgA"/>
    <property type="match status" value="1"/>
</dbReference>
<sequence>MDLSNKKLKVLFVSAEVDPFAKTGGLADVAGSLPKELTLLGQDVRVLMPRYKSIDTELTYAADFPVEMGERKETCIIKEGFMPVSGSKEVKVYFLENYHYFYRDSIYCYSDDAQRFILLCKAALEMLPYIDFKPDIIHCNDWHTGPLCLLLKEKYVKQDFYKDIATVYTIHNLEYQGNFSADTCSFLNVDEEFFTYEKAEFYGMFSFMKCGLVHSDIINTVSQQYAREILSTAYGEKMEGILNQRKKDLFGIVNGISYEEFNPEKNEELYAVYNSESVWNKKENKRKFQEEFGLAKSDAPLLAVITRLTQQKGLELILGCIDSLIKEKDIQLAVLGIGDEYYHNAFKNFEKNYPDNVAVFLEFNPILAKKIYASADMFLMPSRFEPCGLGQIISFRYGTIPVVRATGGLAETVIDYDRDSKNGNGFSFFDFNRREFEDTLNRAIHVYNEKPKEWEALVIKALESDFSWKKPCLKYLELYKLALEIKKHIQ</sequence>
<comment type="pathway">
    <text evidence="7">Glycan biosynthesis; glycogen biosynthesis.</text>
</comment>
<keyword evidence="6 7" id="KW-0320">Glycogen biosynthesis</keyword>
<dbReference type="CDD" id="cd03791">
    <property type="entry name" value="GT5_Glycogen_synthase_DULL1-like"/>
    <property type="match status" value="1"/>
</dbReference>
<dbReference type="CAZy" id="GT5">
    <property type="family name" value="Glycosyltransferase Family 5"/>
</dbReference>
<evidence type="ECO:0000259" key="9">
    <source>
        <dbReference type="Pfam" id="PF08323"/>
    </source>
</evidence>
<dbReference type="RefSeq" id="WP_015925341.1">
    <property type="nucleotide sequence ID" value="NC_011898.1"/>
</dbReference>
<evidence type="ECO:0000256" key="4">
    <source>
        <dbReference type="ARBA" id="ARBA00022676"/>
    </source>
</evidence>
<dbReference type="PANTHER" id="PTHR45825">
    <property type="entry name" value="GRANULE-BOUND STARCH SYNTHASE 1, CHLOROPLASTIC/AMYLOPLASTIC"/>
    <property type="match status" value="1"/>
</dbReference>
<comment type="function">
    <text evidence="2 7">Synthesizes alpha-1,4-glucan chains using ADP-glucose.</text>
</comment>
<evidence type="ECO:0000256" key="1">
    <source>
        <dbReference type="ARBA" id="ARBA00001478"/>
    </source>
</evidence>
<dbReference type="InterPro" id="IPR001296">
    <property type="entry name" value="Glyco_trans_1"/>
</dbReference>
<dbReference type="EMBL" id="CP001348">
    <property type="protein sequence ID" value="ACL76236.1"/>
    <property type="molecule type" value="Genomic_DNA"/>
</dbReference>
<proteinExistence type="inferred from homology"/>
<dbReference type="PANTHER" id="PTHR45825:SF11">
    <property type="entry name" value="ALPHA AMYLASE DOMAIN-CONTAINING PROTEIN"/>
    <property type="match status" value="1"/>
</dbReference>
<evidence type="ECO:0000256" key="5">
    <source>
        <dbReference type="ARBA" id="ARBA00022679"/>
    </source>
</evidence>
<accession>B8I393</accession>
<dbReference type="OrthoDB" id="9808590at2"/>
<dbReference type="KEGG" id="cce:Ccel_1888"/>
<reference evidence="10 11" key="1">
    <citation type="submission" date="2009-01" db="EMBL/GenBank/DDBJ databases">
        <title>Complete sequence of Clostridium cellulolyticum H10.</title>
        <authorList>
            <consortium name="US DOE Joint Genome Institute"/>
            <person name="Lucas S."/>
            <person name="Copeland A."/>
            <person name="Lapidus A."/>
            <person name="Glavina del Rio T."/>
            <person name="Dalin E."/>
            <person name="Tice H."/>
            <person name="Bruce D."/>
            <person name="Goodwin L."/>
            <person name="Pitluck S."/>
            <person name="Chertkov O."/>
            <person name="Saunders E."/>
            <person name="Brettin T."/>
            <person name="Detter J.C."/>
            <person name="Han C."/>
            <person name="Larimer F."/>
            <person name="Land M."/>
            <person name="Hauser L."/>
            <person name="Kyrpides N."/>
            <person name="Ivanova N."/>
            <person name="Zhou J."/>
            <person name="Richardson P."/>
        </authorList>
    </citation>
    <scope>NUCLEOTIDE SEQUENCE [LARGE SCALE GENOMIC DNA]</scope>
    <source>
        <strain evidence="11">ATCC 35319 / DSM 5812 / JCM 6584 / H10</strain>
    </source>
</reference>
<dbReference type="Pfam" id="PF00534">
    <property type="entry name" value="Glycos_transf_1"/>
    <property type="match status" value="1"/>
</dbReference>
<evidence type="ECO:0000256" key="7">
    <source>
        <dbReference type="HAMAP-Rule" id="MF_00484"/>
    </source>
</evidence>
<feature type="domain" description="Glycosyl transferase family 1" evidence="8">
    <location>
        <begin position="290"/>
        <end position="453"/>
    </location>
</feature>
<gene>
    <name evidence="7" type="primary">glgA</name>
    <name evidence="10" type="ordered locus">Ccel_1888</name>
</gene>
<dbReference type="AlphaFoldDB" id="B8I393"/>
<evidence type="ECO:0000313" key="11">
    <source>
        <dbReference type="Proteomes" id="UP000001349"/>
    </source>
</evidence>
<name>B8I393_RUMCH</name>
<feature type="domain" description="Starch synthase catalytic" evidence="9">
    <location>
        <begin position="9"/>
        <end position="243"/>
    </location>
</feature>
<dbReference type="GO" id="GO:0009011">
    <property type="term" value="F:alpha-1,4-glucan glucosyltransferase (ADP-glucose donor) activity"/>
    <property type="evidence" value="ECO:0007669"/>
    <property type="project" value="UniProtKB-UniRule"/>
</dbReference>
<dbReference type="HOGENOM" id="CLU_009583_18_2_9"/>
<dbReference type="Proteomes" id="UP000001349">
    <property type="component" value="Chromosome"/>
</dbReference>
<evidence type="ECO:0000256" key="2">
    <source>
        <dbReference type="ARBA" id="ARBA00002764"/>
    </source>
</evidence>
<comment type="catalytic activity">
    <reaction evidence="1 7">
        <text>[(1-&gt;4)-alpha-D-glucosyl](n) + ADP-alpha-D-glucose = [(1-&gt;4)-alpha-D-glucosyl](n+1) + ADP + H(+)</text>
        <dbReference type="Rhea" id="RHEA:18189"/>
        <dbReference type="Rhea" id="RHEA-COMP:9584"/>
        <dbReference type="Rhea" id="RHEA-COMP:9587"/>
        <dbReference type="ChEBI" id="CHEBI:15378"/>
        <dbReference type="ChEBI" id="CHEBI:15444"/>
        <dbReference type="ChEBI" id="CHEBI:57498"/>
        <dbReference type="ChEBI" id="CHEBI:456216"/>
        <dbReference type="EC" id="2.4.1.21"/>
    </reaction>
</comment>
<evidence type="ECO:0000256" key="3">
    <source>
        <dbReference type="ARBA" id="ARBA00010281"/>
    </source>
</evidence>
<evidence type="ECO:0000256" key="6">
    <source>
        <dbReference type="ARBA" id="ARBA00023056"/>
    </source>
</evidence>
<keyword evidence="5 7" id="KW-0808">Transferase</keyword>
<organism evidence="10 11">
    <name type="scientific">Ruminiclostridium cellulolyticum (strain ATCC 35319 / DSM 5812 / JCM 6584 / H10)</name>
    <name type="common">Clostridium cellulolyticum</name>
    <dbReference type="NCBI Taxonomy" id="394503"/>
    <lineage>
        <taxon>Bacteria</taxon>
        <taxon>Bacillati</taxon>
        <taxon>Bacillota</taxon>
        <taxon>Clostridia</taxon>
        <taxon>Eubacteriales</taxon>
        <taxon>Oscillospiraceae</taxon>
        <taxon>Ruminiclostridium</taxon>
    </lineage>
</organism>
<protein>
    <recommendedName>
        <fullName evidence="7">Glycogen synthase</fullName>
        <ecNumber evidence="7">2.4.1.21</ecNumber>
    </recommendedName>
    <alternativeName>
        <fullName evidence="7">Starch [bacterial glycogen] synthase</fullName>
    </alternativeName>
</protein>
<feature type="binding site" evidence="7">
    <location>
        <position position="22"/>
    </location>
    <ligand>
        <name>ADP-alpha-D-glucose</name>
        <dbReference type="ChEBI" id="CHEBI:57498"/>
    </ligand>
</feature>
<dbReference type="GO" id="GO:0004373">
    <property type="term" value="F:alpha-1,4-glucan glucosyltransferase (UDP-glucose donor) activity"/>
    <property type="evidence" value="ECO:0007669"/>
    <property type="project" value="InterPro"/>
</dbReference>
<dbReference type="Gene3D" id="3.40.50.2000">
    <property type="entry name" value="Glycogen Phosphorylase B"/>
    <property type="match status" value="2"/>
</dbReference>
<dbReference type="InterPro" id="IPR011835">
    <property type="entry name" value="GS/SS"/>
</dbReference>
<dbReference type="HAMAP" id="MF_00484">
    <property type="entry name" value="Glycogen_synth"/>
    <property type="match status" value="1"/>
</dbReference>
<dbReference type="SUPFAM" id="SSF53756">
    <property type="entry name" value="UDP-Glycosyltransferase/glycogen phosphorylase"/>
    <property type="match status" value="1"/>
</dbReference>
<dbReference type="InterPro" id="IPR013534">
    <property type="entry name" value="Starch_synth_cat_dom"/>
</dbReference>
<dbReference type="EC" id="2.4.1.21" evidence="7"/>